<reference evidence="1" key="1">
    <citation type="submission" date="2014-08" db="EMBL/GenBank/DDBJ databases">
        <title>Draft genome sequences of Sphingobium herbicidovorans.</title>
        <authorList>
            <person name="Gan H.M."/>
            <person name="Gan H.Y."/>
            <person name="Savka M.A."/>
        </authorList>
    </citation>
    <scope>NUCLEOTIDE SEQUENCE [LARGE SCALE GENOMIC DNA]</scope>
    <source>
        <strain evidence="1">NBRC 16415</strain>
    </source>
</reference>
<organism evidence="1 2">
    <name type="scientific">Sphingobium herbicidovorans (strain ATCC 700291 / DSM 11019 / CCUG 56400 / KCTC 2939 / LMG 18315 / NBRC 16415 / MH)</name>
    <name type="common">Sphingomonas herbicidovorans</name>
    <dbReference type="NCBI Taxonomy" id="1219045"/>
    <lineage>
        <taxon>Bacteria</taxon>
        <taxon>Pseudomonadati</taxon>
        <taxon>Pseudomonadota</taxon>
        <taxon>Alphaproteobacteria</taxon>
        <taxon>Sphingomonadales</taxon>
        <taxon>Sphingomonadaceae</taxon>
        <taxon>Sphingobium</taxon>
    </lineage>
</organism>
<proteinExistence type="predicted"/>
<dbReference type="STRING" id="76947.GCA_002080435_00162"/>
<gene>
    <name evidence="1" type="ORF">BV98_002769</name>
</gene>
<dbReference type="Pfam" id="PF24178">
    <property type="entry name" value="Subterisin"/>
    <property type="match status" value="1"/>
</dbReference>
<comment type="caution">
    <text evidence="1">The sequence shown here is derived from an EMBL/GenBank/DDBJ whole genome shotgun (WGS) entry which is preliminary data.</text>
</comment>
<dbReference type="Proteomes" id="UP000024284">
    <property type="component" value="Unassembled WGS sequence"/>
</dbReference>
<sequence>MNHNDTVEDGIEELGVASVVTLGPAPPYPEDHLLSPIPVGGGISAD</sequence>
<keyword evidence="2" id="KW-1185">Reference proteome</keyword>
<evidence type="ECO:0000313" key="1">
    <source>
        <dbReference type="EMBL" id="KFG89440.1"/>
    </source>
</evidence>
<dbReference type="RefSeq" id="WP_156103381.1">
    <property type="nucleotide sequence ID" value="NZ_BCZD01000040.1"/>
</dbReference>
<name>A0A086P7S2_SPHHM</name>
<dbReference type="AlphaFoldDB" id="A0A086P7S2"/>
<dbReference type="PATRIC" id="fig|1219045.3.peg.2806"/>
<evidence type="ECO:0000313" key="2">
    <source>
        <dbReference type="Proteomes" id="UP000024284"/>
    </source>
</evidence>
<dbReference type="EMBL" id="JFZA02000028">
    <property type="protein sequence ID" value="KFG89440.1"/>
    <property type="molecule type" value="Genomic_DNA"/>
</dbReference>
<dbReference type="OrthoDB" id="9877106at2"/>
<accession>A0A086P7S2</accession>
<dbReference type="InterPro" id="IPR049805">
    <property type="entry name" value="Lasso_benenodin"/>
</dbReference>
<protein>
    <submittedName>
        <fullName evidence="1">Uncharacterized protein</fullName>
    </submittedName>
</protein>